<dbReference type="SMART" id="SM00382">
    <property type="entry name" value="AAA"/>
    <property type="match status" value="1"/>
</dbReference>
<dbReference type="Gene3D" id="3.40.50.300">
    <property type="entry name" value="P-loop containing nucleotide triphosphate hydrolases"/>
    <property type="match status" value="1"/>
</dbReference>
<dbReference type="GO" id="GO:0016887">
    <property type="term" value="F:ATP hydrolysis activity"/>
    <property type="evidence" value="ECO:0007669"/>
    <property type="project" value="InterPro"/>
</dbReference>
<feature type="domain" description="AAA+ ATPase" evidence="2">
    <location>
        <begin position="214"/>
        <end position="355"/>
    </location>
</feature>
<dbReference type="EMBL" id="CAJNOK010000825">
    <property type="protein sequence ID" value="CAF0777741.1"/>
    <property type="molecule type" value="Genomic_DNA"/>
</dbReference>
<dbReference type="InterPro" id="IPR027417">
    <property type="entry name" value="P-loop_NTPase"/>
</dbReference>
<dbReference type="SUPFAM" id="SSF52540">
    <property type="entry name" value="P-loop containing nucleoside triphosphate hydrolases"/>
    <property type="match status" value="1"/>
</dbReference>
<dbReference type="InterPro" id="IPR003960">
    <property type="entry name" value="ATPase_AAA_CS"/>
</dbReference>
<dbReference type="AlphaFoldDB" id="A0A813WPF1"/>
<dbReference type="Proteomes" id="UP000663829">
    <property type="component" value="Unassembled WGS sequence"/>
</dbReference>
<dbReference type="PANTHER" id="PTHR23074:SF19">
    <property type="entry name" value="KATANIN P60 ATPASE-CONTAINING SUBUNIT A1"/>
    <property type="match status" value="1"/>
</dbReference>
<reference evidence="4" key="1">
    <citation type="submission" date="2021-02" db="EMBL/GenBank/DDBJ databases">
        <authorList>
            <person name="Nowell W R."/>
        </authorList>
    </citation>
    <scope>NUCLEOTIDE SEQUENCE</scope>
</reference>
<dbReference type="Gene3D" id="1.10.8.60">
    <property type="match status" value="1"/>
</dbReference>
<evidence type="ECO:0000256" key="1">
    <source>
        <dbReference type="RuleBase" id="RU003651"/>
    </source>
</evidence>
<dbReference type="InterPro" id="IPR003959">
    <property type="entry name" value="ATPase_AAA_core"/>
</dbReference>
<dbReference type="Proteomes" id="UP000681722">
    <property type="component" value="Unassembled WGS sequence"/>
</dbReference>
<dbReference type="EMBL" id="CAJOBA010000825">
    <property type="protein sequence ID" value="CAF3559067.1"/>
    <property type="molecule type" value="Genomic_DNA"/>
</dbReference>
<dbReference type="GO" id="GO:0051013">
    <property type="term" value="P:microtubule severing"/>
    <property type="evidence" value="ECO:0007669"/>
    <property type="project" value="TreeGrafter"/>
</dbReference>
<dbReference type="Pfam" id="PF00004">
    <property type="entry name" value="AAA"/>
    <property type="match status" value="1"/>
</dbReference>
<comment type="similarity">
    <text evidence="1">Belongs to the AAA ATPase family.</text>
</comment>
<dbReference type="EMBL" id="CAJNOQ010000977">
    <property type="protein sequence ID" value="CAF0856644.1"/>
    <property type="molecule type" value="Genomic_DNA"/>
</dbReference>
<dbReference type="InterPro" id="IPR003593">
    <property type="entry name" value="AAA+_ATPase"/>
</dbReference>
<dbReference type="GO" id="GO:0005524">
    <property type="term" value="F:ATP binding"/>
    <property type="evidence" value="ECO:0007669"/>
    <property type="project" value="UniProtKB-KW"/>
</dbReference>
<evidence type="ECO:0000313" key="6">
    <source>
        <dbReference type="EMBL" id="CAF3644411.1"/>
    </source>
</evidence>
<accession>A0A813WPF1</accession>
<dbReference type="FunFam" id="3.40.50.300:FF:000159">
    <property type="entry name" value="Katanin p60 ATPase-containing subunit A1"/>
    <property type="match status" value="1"/>
</dbReference>
<dbReference type="InterPro" id="IPR050304">
    <property type="entry name" value="MT-severing_AAA_ATPase"/>
</dbReference>
<evidence type="ECO:0000313" key="4">
    <source>
        <dbReference type="EMBL" id="CAF0856644.1"/>
    </source>
</evidence>
<evidence type="ECO:0000313" key="3">
    <source>
        <dbReference type="EMBL" id="CAF0777741.1"/>
    </source>
</evidence>
<keyword evidence="7" id="KW-1185">Reference proteome</keyword>
<gene>
    <name evidence="4" type="ORF">GPM918_LOCUS6364</name>
    <name evidence="3" type="ORF">OVA965_LOCUS3435</name>
    <name evidence="6" type="ORF">SRO942_LOCUS6364</name>
    <name evidence="5" type="ORF">TMI583_LOCUS3434</name>
</gene>
<dbReference type="CDD" id="cd19509">
    <property type="entry name" value="RecA-like_VPS4-like"/>
    <property type="match status" value="1"/>
</dbReference>
<comment type="caution">
    <text evidence="4">The sequence shown here is derived from an EMBL/GenBank/DDBJ whole genome shotgun (WGS) entry which is preliminary data.</text>
</comment>
<name>A0A813WPF1_9BILA</name>
<dbReference type="Proteomes" id="UP000682733">
    <property type="component" value="Unassembled WGS sequence"/>
</dbReference>
<dbReference type="PROSITE" id="PS00674">
    <property type="entry name" value="AAA"/>
    <property type="match status" value="1"/>
</dbReference>
<dbReference type="GO" id="GO:0015630">
    <property type="term" value="C:microtubule cytoskeleton"/>
    <property type="evidence" value="ECO:0007669"/>
    <property type="project" value="TreeGrafter"/>
</dbReference>
<evidence type="ECO:0000259" key="2">
    <source>
        <dbReference type="SMART" id="SM00382"/>
    </source>
</evidence>
<dbReference type="OrthoDB" id="5334845at2759"/>
<evidence type="ECO:0000313" key="5">
    <source>
        <dbReference type="EMBL" id="CAF3559067.1"/>
    </source>
</evidence>
<sequence>MCSSSRKLDLCIIEDISSKQFYVGCNINDIHVNEFQGLRFGNIKPKLFDNDNNTLNSSTTAKVPVYARIDFPKGSKPPHVQLNIKDREIQISKHSIDILLDTLEEIKPINENMKPNELAHTQIIFNKNQQKITTINSNAVLENQLPSFVTSTTDFIAEEHEKHLVEKLKREILSNYQKVSWDDIAGCELAKKVITEVVVLPTIFPEFFQGIRRPWKSILVYGPPGTGKTMLAKAVASATKKTFFNITPSTLLSKWHGESEILVHLLFKMATHYAPSIIFIDEIDSLCLNRNISEDEASLRFKSELLVQMDGMSCTLGNSNQTKTVLVMGASNRPWSIDDAFLRRFEKRIYIPLPDKDTRRQLLAVNLKDVPLDEDVKLDVISEHLCGYSGSDICNVCRYESFYY</sequence>
<dbReference type="PANTHER" id="PTHR23074">
    <property type="entry name" value="AAA DOMAIN-CONTAINING"/>
    <property type="match status" value="1"/>
</dbReference>
<organism evidence="4 7">
    <name type="scientific">Didymodactylos carnosus</name>
    <dbReference type="NCBI Taxonomy" id="1234261"/>
    <lineage>
        <taxon>Eukaryota</taxon>
        <taxon>Metazoa</taxon>
        <taxon>Spiralia</taxon>
        <taxon>Gnathifera</taxon>
        <taxon>Rotifera</taxon>
        <taxon>Eurotatoria</taxon>
        <taxon>Bdelloidea</taxon>
        <taxon>Philodinida</taxon>
        <taxon>Philodinidae</taxon>
        <taxon>Didymodactylos</taxon>
    </lineage>
</organism>
<keyword evidence="1" id="KW-0067">ATP-binding</keyword>
<protein>
    <recommendedName>
        <fullName evidence="2">AAA+ ATPase domain-containing protein</fullName>
    </recommendedName>
</protein>
<keyword evidence="1" id="KW-0547">Nucleotide-binding</keyword>
<dbReference type="Proteomes" id="UP000677228">
    <property type="component" value="Unassembled WGS sequence"/>
</dbReference>
<dbReference type="EMBL" id="CAJOBC010000977">
    <property type="protein sequence ID" value="CAF3644411.1"/>
    <property type="molecule type" value="Genomic_DNA"/>
</dbReference>
<evidence type="ECO:0000313" key="7">
    <source>
        <dbReference type="Proteomes" id="UP000663829"/>
    </source>
</evidence>
<proteinExistence type="inferred from homology"/>